<sequence>MSVESKVAEALNLKLGDTLVFVINSQRIEAVVNSIRKVEWREMKPNFYFIFAPELVAEIPGAYMVSYRLEDKDDAFIQQLSASFPTVSFLISGRWV</sequence>
<proteinExistence type="predicted"/>
<evidence type="ECO:0000313" key="2">
    <source>
        <dbReference type="Proteomes" id="UP000031671"/>
    </source>
</evidence>
<protein>
    <submittedName>
        <fullName evidence="1">Uncharacterized protein</fullName>
    </submittedName>
</protein>
<reference evidence="1 2" key="1">
    <citation type="submission" date="2015-01" db="EMBL/GenBank/DDBJ databases">
        <title>Vibrio sp. C1 JCM 19231 whole genome shotgun sequence.</title>
        <authorList>
            <person name="Sawabe T."/>
            <person name="Meirelles P."/>
            <person name="Feng G."/>
            <person name="Sayaka M."/>
            <person name="Hattori M."/>
            <person name="Ohkuma M."/>
        </authorList>
    </citation>
    <scope>NUCLEOTIDE SEQUENCE [LARGE SCALE GENOMIC DNA]</scope>
    <source>
        <strain evidence="2">JCM 19231</strain>
    </source>
</reference>
<gene>
    <name evidence="1" type="ORF">JCM19231_4860</name>
</gene>
<name>A0A0B8NV65_9VIBR</name>
<dbReference type="AlphaFoldDB" id="A0A0B8NV65"/>
<dbReference type="GO" id="GO:0005886">
    <property type="term" value="C:plasma membrane"/>
    <property type="evidence" value="ECO:0007669"/>
    <property type="project" value="TreeGrafter"/>
</dbReference>
<keyword evidence="2" id="KW-1185">Reference proteome</keyword>
<dbReference type="PANTHER" id="PTHR30287">
    <property type="entry name" value="MEMBRANE COMPONENT OF PREDICTED ABC SUPERFAMILY METABOLITE UPTAKE TRANSPORTER"/>
    <property type="match status" value="1"/>
</dbReference>
<dbReference type="PANTHER" id="PTHR30287:SF1">
    <property type="entry name" value="INNER MEMBRANE PROTEIN"/>
    <property type="match status" value="1"/>
</dbReference>
<dbReference type="Proteomes" id="UP000031671">
    <property type="component" value="Unassembled WGS sequence"/>
</dbReference>
<evidence type="ECO:0000313" key="1">
    <source>
        <dbReference type="EMBL" id="GAM58400.1"/>
    </source>
</evidence>
<reference evidence="1 2" key="2">
    <citation type="submission" date="2015-01" db="EMBL/GenBank/DDBJ databases">
        <authorList>
            <consortium name="NBRP consortium"/>
            <person name="Sawabe T."/>
            <person name="Meirelles P."/>
            <person name="Feng G."/>
            <person name="Sayaka M."/>
            <person name="Hattori M."/>
            <person name="Ohkuma M."/>
        </authorList>
    </citation>
    <scope>NUCLEOTIDE SEQUENCE [LARGE SCALE GENOMIC DNA]</scope>
    <source>
        <strain evidence="2">JCM 19231</strain>
    </source>
</reference>
<accession>A0A0B8NV65</accession>
<organism evidence="1 2">
    <name type="scientific">Vibrio ishigakensis</name>
    <dbReference type="NCBI Taxonomy" id="1481914"/>
    <lineage>
        <taxon>Bacteria</taxon>
        <taxon>Pseudomonadati</taxon>
        <taxon>Pseudomonadota</taxon>
        <taxon>Gammaproteobacteria</taxon>
        <taxon>Vibrionales</taxon>
        <taxon>Vibrionaceae</taxon>
        <taxon>Vibrio</taxon>
    </lineage>
</organism>
<dbReference type="InterPro" id="IPR038766">
    <property type="entry name" value="Membrane_comp_ABC_pdt"/>
</dbReference>
<comment type="caution">
    <text evidence="1">The sequence shown here is derived from an EMBL/GenBank/DDBJ whole genome shotgun (WGS) entry which is preliminary data.</text>
</comment>
<dbReference type="EMBL" id="BBRZ01000086">
    <property type="protein sequence ID" value="GAM58400.1"/>
    <property type="molecule type" value="Genomic_DNA"/>
</dbReference>